<organism evidence="1 2">
    <name type="scientific">Legionella busanensis</name>
    <dbReference type="NCBI Taxonomy" id="190655"/>
    <lineage>
        <taxon>Bacteria</taxon>
        <taxon>Pseudomonadati</taxon>
        <taxon>Pseudomonadota</taxon>
        <taxon>Gammaproteobacteria</taxon>
        <taxon>Legionellales</taxon>
        <taxon>Legionellaceae</taxon>
        <taxon>Legionella</taxon>
    </lineage>
</organism>
<protein>
    <submittedName>
        <fullName evidence="1">Uncharacterized protein</fullName>
    </submittedName>
</protein>
<dbReference type="OrthoDB" id="5638527at2"/>
<dbReference type="AlphaFoldDB" id="A0A378JN42"/>
<evidence type="ECO:0000313" key="1">
    <source>
        <dbReference type="EMBL" id="STX52497.1"/>
    </source>
</evidence>
<sequence length="144" mass="16375">MLTHTWNKFSIFLIAIIATYQLPTVVYAEDSYSSQFINQSNEGPIKYVLVKTRVWPESGCVVDSGQEILMPGDKTQLVISKKPGCEEAGIGYSFYKNEDTKRENLLGYVSHRFRDGKFSLQISMFCEGGQCVFRNLDPDQTIKK</sequence>
<keyword evidence="2" id="KW-1185">Reference proteome</keyword>
<dbReference type="Proteomes" id="UP000254794">
    <property type="component" value="Unassembled WGS sequence"/>
</dbReference>
<accession>A0A378JN42</accession>
<proteinExistence type="predicted"/>
<reference evidence="1 2" key="1">
    <citation type="submission" date="2018-06" db="EMBL/GenBank/DDBJ databases">
        <authorList>
            <consortium name="Pathogen Informatics"/>
            <person name="Doyle S."/>
        </authorList>
    </citation>
    <scope>NUCLEOTIDE SEQUENCE [LARGE SCALE GENOMIC DNA]</scope>
    <source>
        <strain evidence="1 2">NCTC13316</strain>
    </source>
</reference>
<gene>
    <name evidence="1" type="ORF">NCTC13316_02613</name>
</gene>
<dbReference type="EMBL" id="UGOD01000001">
    <property type="protein sequence ID" value="STX52497.1"/>
    <property type="molecule type" value="Genomic_DNA"/>
</dbReference>
<evidence type="ECO:0000313" key="2">
    <source>
        <dbReference type="Proteomes" id="UP000254794"/>
    </source>
</evidence>
<name>A0A378JN42_9GAMM</name>
<dbReference type="RefSeq" id="WP_115332051.1">
    <property type="nucleotide sequence ID" value="NZ_CAAAHP010000006.1"/>
</dbReference>